<keyword evidence="3" id="KW-1185">Reference proteome</keyword>
<sequence length="132" mass="14509">MVRAIDEYNARWFGPENNKRHHIGSSSSKPKGANSWIEAIRKVHNLDRNPQCAAVNTDHKRCPNTATIGAHIKKGAFHEWLKNMPGGKSKGGLGGTPVVPVCSDHHPTRGKHYVGFAKVQSITDHAAEEDQN</sequence>
<feature type="region of interest" description="Disordered" evidence="1">
    <location>
        <begin position="14"/>
        <end position="33"/>
    </location>
</feature>
<evidence type="ECO:0000256" key="1">
    <source>
        <dbReference type="SAM" id="MobiDB-lite"/>
    </source>
</evidence>
<dbReference type="Proteomes" id="UP000815325">
    <property type="component" value="Unassembled WGS sequence"/>
</dbReference>
<dbReference type="EMBL" id="MU070361">
    <property type="protein sequence ID" value="KAF5828110.1"/>
    <property type="molecule type" value="Genomic_DNA"/>
</dbReference>
<protein>
    <submittedName>
        <fullName evidence="2">Uncharacterized protein</fullName>
    </submittedName>
</protein>
<accession>A0ABQ7G0K9</accession>
<gene>
    <name evidence="2" type="ORF">DUNSADRAFT_18192</name>
</gene>
<evidence type="ECO:0000313" key="3">
    <source>
        <dbReference type="Proteomes" id="UP000815325"/>
    </source>
</evidence>
<comment type="caution">
    <text evidence="2">The sequence shown here is derived from an EMBL/GenBank/DDBJ whole genome shotgun (WGS) entry which is preliminary data.</text>
</comment>
<reference evidence="2" key="1">
    <citation type="submission" date="2017-08" db="EMBL/GenBank/DDBJ databases">
        <authorList>
            <person name="Polle J.E."/>
            <person name="Barry K."/>
            <person name="Cushman J."/>
            <person name="Schmutz J."/>
            <person name="Tran D."/>
            <person name="Hathwaick L.T."/>
            <person name="Yim W.C."/>
            <person name="Jenkins J."/>
            <person name="Mckie-Krisberg Z.M."/>
            <person name="Prochnik S."/>
            <person name="Lindquist E."/>
            <person name="Dockter R.B."/>
            <person name="Adam C."/>
            <person name="Molina H."/>
            <person name="Bunkerborg J."/>
            <person name="Jin E."/>
            <person name="Buchheim M."/>
            <person name="Magnuson J."/>
        </authorList>
    </citation>
    <scope>NUCLEOTIDE SEQUENCE</scope>
    <source>
        <strain evidence="2">CCAP 19/18</strain>
    </source>
</reference>
<evidence type="ECO:0000313" key="2">
    <source>
        <dbReference type="EMBL" id="KAF5828110.1"/>
    </source>
</evidence>
<proteinExistence type="predicted"/>
<name>A0ABQ7G0K9_DUNSA</name>
<organism evidence="2 3">
    <name type="scientific">Dunaliella salina</name>
    <name type="common">Green alga</name>
    <name type="synonym">Protococcus salinus</name>
    <dbReference type="NCBI Taxonomy" id="3046"/>
    <lineage>
        <taxon>Eukaryota</taxon>
        <taxon>Viridiplantae</taxon>
        <taxon>Chlorophyta</taxon>
        <taxon>core chlorophytes</taxon>
        <taxon>Chlorophyceae</taxon>
        <taxon>CS clade</taxon>
        <taxon>Chlamydomonadales</taxon>
        <taxon>Dunaliellaceae</taxon>
        <taxon>Dunaliella</taxon>
    </lineage>
</organism>